<dbReference type="AlphaFoldDB" id="A0ABD3SRN4"/>
<evidence type="ECO:0000256" key="5">
    <source>
        <dbReference type="ARBA" id="ARBA00022723"/>
    </source>
</evidence>
<comment type="cofactor">
    <cofactor evidence="1">
        <name>Zn(2+)</name>
        <dbReference type="ChEBI" id="CHEBI:29105"/>
    </cofactor>
</comment>
<reference evidence="10 11" key="1">
    <citation type="submission" date="2024-10" db="EMBL/GenBank/DDBJ databases">
        <title>Updated reference genomes for cyclostephanoid diatoms.</title>
        <authorList>
            <person name="Roberts W.R."/>
            <person name="Alverson A.J."/>
        </authorList>
    </citation>
    <scope>NUCLEOTIDE SEQUENCE [LARGE SCALE GENOMIC DNA]</scope>
    <source>
        <strain evidence="10 11">AJA228-03</strain>
    </source>
</reference>
<feature type="compositionally biased region" description="Pro residues" evidence="9">
    <location>
        <begin position="1"/>
        <end position="11"/>
    </location>
</feature>
<gene>
    <name evidence="10" type="ORF">ACHAXA_000865</name>
</gene>
<dbReference type="PANTHER" id="PTHR12589:SF7">
    <property type="entry name" value="6-PYRUVOYL TETRAHYDROBIOPTERIN SYNTHASE"/>
    <property type="match status" value="1"/>
</dbReference>
<evidence type="ECO:0000256" key="7">
    <source>
        <dbReference type="ARBA" id="ARBA00023007"/>
    </source>
</evidence>
<accession>A0ABD3SRN4</accession>
<comment type="similarity">
    <text evidence="3">Belongs to the PTPS family.</text>
</comment>
<keyword evidence="8" id="KW-0456">Lyase</keyword>
<evidence type="ECO:0000256" key="9">
    <source>
        <dbReference type="SAM" id="MobiDB-lite"/>
    </source>
</evidence>
<dbReference type="GO" id="GO:0006729">
    <property type="term" value="P:tetrahydrobiopterin biosynthetic process"/>
    <property type="evidence" value="ECO:0007669"/>
    <property type="project" value="UniProtKB-KW"/>
</dbReference>
<dbReference type="GO" id="GO:0003874">
    <property type="term" value="F:6-pyruvoyltetrahydropterin synthase activity"/>
    <property type="evidence" value="ECO:0007669"/>
    <property type="project" value="UniProtKB-EC"/>
</dbReference>
<evidence type="ECO:0000256" key="8">
    <source>
        <dbReference type="ARBA" id="ARBA00023239"/>
    </source>
</evidence>
<dbReference type="PANTHER" id="PTHR12589">
    <property type="entry name" value="PYRUVOYL TETRAHYDROBIOPTERIN SYNTHASE"/>
    <property type="match status" value="1"/>
</dbReference>
<feature type="region of interest" description="Disordered" evidence="9">
    <location>
        <begin position="115"/>
        <end position="135"/>
    </location>
</feature>
<dbReference type="SUPFAM" id="SSF55620">
    <property type="entry name" value="Tetrahydrobiopterin biosynthesis enzymes-like"/>
    <property type="match status" value="1"/>
</dbReference>
<evidence type="ECO:0000256" key="1">
    <source>
        <dbReference type="ARBA" id="ARBA00001947"/>
    </source>
</evidence>
<feature type="region of interest" description="Disordered" evidence="9">
    <location>
        <begin position="154"/>
        <end position="178"/>
    </location>
</feature>
<feature type="compositionally biased region" description="Acidic residues" evidence="9">
    <location>
        <begin position="115"/>
        <end position="131"/>
    </location>
</feature>
<keyword evidence="11" id="KW-1185">Reference proteome</keyword>
<dbReference type="EC" id="4.2.3.12" evidence="4"/>
<dbReference type="InterPro" id="IPR007115">
    <property type="entry name" value="6-PTP_synth/QueD"/>
</dbReference>
<keyword evidence="5" id="KW-0479">Metal-binding</keyword>
<dbReference type="Pfam" id="PF01242">
    <property type="entry name" value="PTPS"/>
    <property type="match status" value="1"/>
</dbReference>
<feature type="region of interest" description="Disordered" evidence="9">
    <location>
        <begin position="1"/>
        <end position="21"/>
    </location>
</feature>
<evidence type="ECO:0000256" key="6">
    <source>
        <dbReference type="ARBA" id="ARBA00022833"/>
    </source>
</evidence>
<evidence type="ECO:0000313" key="10">
    <source>
        <dbReference type="EMBL" id="KAL3826897.1"/>
    </source>
</evidence>
<sequence>MEGVDVPPPPITSSSSHHPPPPRFEIYVSRDTFKFNASHFVAYRGFRERLHGHNYRASVRLVGSGNVGGDGYVLDFGCVKEAVKDVCGDMNEHFIVPMLSDVLGIDVVEEGEAEEVEEEVEEVDEEDDDGTEAGNITTQTKTTTITTTTTTTATTATTTTTTGRGKKRRALCHRQSPTSMKGGTVTIICEDGSRFVFPRQDCLLLPIMHSTAEELAIYLYGKILSRLNANYLIERGVTSMEVTISEAVGQEAVFRRAIPNARNSVGGGNEAGGEGEEDPFDVASYVSRGRIPVMPCKTDTEGARRLRTDPS</sequence>
<keyword evidence="6" id="KW-0862">Zinc</keyword>
<evidence type="ECO:0000256" key="4">
    <source>
        <dbReference type="ARBA" id="ARBA00013100"/>
    </source>
</evidence>
<comment type="caution">
    <text evidence="10">The sequence shown here is derived from an EMBL/GenBank/DDBJ whole genome shotgun (WGS) entry which is preliminary data.</text>
</comment>
<dbReference type="InterPro" id="IPR038418">
    <property type="entry name" value="6-PTP_synth/QueD_sf"/>
</dbReference>
<keyword evidence="7" id="KW-0783">Tetrahydrobiopterin biosynthesis</keyword>
<dbReference type="EMBL" id="JALLPB020000012">
    <property type="protein sequence ID" value="KAL3826897.1"/>
    <property type="molecule type" value="Genomic_DNA"/>
</dbReference>
<evidence type="ECO:0000256" key="2">
    <source>
        <dbReference type="ARBA" id="ARBA00005126"/>
    </source>
</evidence>
<dbReference type="Gene3D" id="3.30.479.10">
    <property type="entry name" value="6-pyruvoyl tetrahydropterin synthase/QueD"/>
    <property type="match status" value="1"/>
</dbReference>
<proteinExistence type="inferred from homology"/>
<dbReference type="GO" id="GO:0046872">
    <property type="term" value="F:metal ion binding"/>
    <property type="evidence" value="ECO:0007669"/>
    <property type="project" value="UniProtKB-KW"/>
</dbReference>
<evidence type="ECO:0000256" key="3">
    <source>
        <dbReference type="ARBA" id="ARBA00009164"/>
    </source>
</evidence>
<dbReference type="Proteomes" id="UP001530377">
    <property type="component" value="Unassembled WGS sequence"/>
</dbReference>
<name>A0ABD3SRN4_9STRA</name>
<comment type="pathway">
    <text evidence="2">Cofactor biosynthesis; tetrahydrobiopterin biosynthesis; tetrahydrobiopterin from 7,8-dihydroneopterin triphosphate: step 1/3.</text>
</comment>
<evidence type="ECO:0000313" key="11">
    <source>
        <dbReference type="Proteomes" id="UP001530377"/>
    </source>
</evidence>
<organism evidence="10 11">
    <name type="scientific">Cyclostephanos tholiformis</name>
    <dbReference type="NCBI Taxonomy" id="382380"/>
    <lineage>
        <taxon>Eukaryota</taxon>
        <taxon>Sar</taxon>
        <taxon>Stramenopiles</taxon>
        <taxon>Ochrophyta</taxon>
        <taxon>Bacillariophyta</taxon>
        <taxon>Coscinodiscophyceae</taxon>
        <taxon>Thalassiosirophycidae</taxon>
        <taxon>Stephanodiscales</taxon>
        <taxon>Stephanodiscaceae</taxon>
        <taxon>Cyclostephanos</taxon>
    </lineage>
</organism>
<protein>
    <recommendedName>
        <fullName evidence="4">6-pyruvoyltetrahydropterin synthase</fullName>
        <ecNumber evidence="4">4.2.3.12</ecNumber>
    </recommendedName>
</protein>